<protein>
    <recommendedName>
        <fullName evidence="2">DUF5648 domain-containing protein</fullName>
    </recommendedName>
</protein>
<gene>
    <name evidence="3" type="ORF">CVT25_013389</name>
</gene>
<dbReference type="Proteomes" id="UP000283269">
    <property type="component" value="Unassembled WGS sequence"/>
</dbReference>
<feature type="chain" id="PRO_5019319470" description="DUF5648 domain-containing protein" evidence="1">
    <location>
        <begin position="23"/>
        <end position="211"/>
    </location>
</feature>
<reference evidence="3 4" key="1">
    <citation type="journal article" date="2018" name="Evol. Lett.">
        <title>Horizontal gene cluster transfer increased hallucinogenic mushroom diversity.</title>
        <authorList>
            <person name="Reynolds H.T."/>
            <person name="Vijayakumar V."/>
            <person name="Gluck-Thaler E."/>
            <person name="Korotkin H.B."/>
            <person name="Matheny P.B."/>
            <person name="Slot J.C."/>
        </authorList>
    </citation>
    <scope>NUCLEOTIDE SEQUENCE [LARGE SCALE GENOMIC DNA]</scope>
    <source>
        <strain evidence="3 4">2631</strain>
    </source>
</reference>
<dbReference type="Pfam" id="PF18885">
    <property type="entry name" value="DUF5648"/>
    <property type="match status" value="1"/>
</dbReference>
<sequence>MYFIFTVFATLLTQAAFSQASAAPQRRSAETCADPSLTVVWSEAYSAADTAHVVSPRWLLTTQRSGGADWELQGDMFLAWQTPQEFTTPFYRLFNPTTTDWITAIPTNGAAPVVQGFGDATIIGYAYTTQVCGSVPLLGASLPSKGDHYYTTSANDHASLLANGWVDAGIAAFVLPLSSGMCSLPPLEELNDNQSQLCRLRMQFLISCSFK</sequence>
<evidence type="ECO:0000256" key="1">
    <source>
        <dbReference type="SAM" id="SignalP"/>
    </source>
</evidence>
<evidence type="ECO:0000313" key="3">
    <source>
        <dbReference type="EMBL" id="PPQ81592.1"/>
    </source>
</evidence>
<name>A0A409WSW8_PSICY</name>
<dbReference type="InParanoid" id="A0A409WSW8"/>
<keyword evidence="4" id="KW-1185">Reference proteome</keyword>
<feature type="signal peptide" evidence="1">
    <location>
        <begin position="1"/>
        <end position="22"/>
    </location>
</feature>
<organism evidence="3 4">
    <name type="scientific">Psilocybe cyanescens</name>
    <dbReference type="NCBI Taxonomy" id="93625"/>
    <lineage>
        <taxon>Eukaryota</taxon>
        <taxon>Fungi</taxon>
        <taxon>Dikarya</taxon>
        <taxon>Basidiomycota</taxon>
        <taxon>Agaricomycotina</taxon>
        <taxon>Agaricomycetes</taxon>
        <taxon>Agaricomycetidae</taxon>
        <taxon>Agaricales</taxon>
        <taxon>Agaricineae</taxon>
        <taxon>Strophariaceae</taxon>
        <taxon>Psilocybe</taxon>
    </lineage>
</organism>
<dbReference type="OrthoDB" id="9971254at2759"/>
<evidence type="ECO:0000313" key="4">
    <source>
        <dbReference type="Proteomes" id="UP000283269"/>
    </source>
</evidence>
<dbReference type="EMBL" id="NHYD01003235">
    <property type="protein sequence ID" value="PPQ81592.1"/>
    <property type="molecule type" value="Genomic_DNA"/>
</dbReference>
<evidence type="ECO:0000259" key="2">
    <source>
        <dbReference type="Pfam" id="PF18885"/>
    </source>
</evidence>
<dbReference type="AlphaFoldDB" id="A0A409WSW8"/>
<accession>A0A409WSW8</accession>
<keyword evidence="1" id="KW-0732">Signal</keyword>
<dbReference type="InterPro" id="IPR043708">
    <property type="entry name" value="DUF5648"/>
</dbReference>
<proteinExistence type="predicted"/>
<comment type="caution">
    <text evidence="3">The sequence shown here is derived from an EMBL/GenBank/DDBJ whole genome shotgun (WGS) entry which is preliminary data.</text>
</comment>
<feature type="domain" description="DUF5648" evidence="2">
    <location>
        <begin position="67"/>
        <end position="174"/>
    </location>
</feature>